<keyword evidence="2" id="KW-0732">Signal</keyword>
<accession>A0ABW4YRA5</accession>
<feature type="transmembrane region" description="Helical" evidence="1">
    <location>
        <begin position="621"/>
        <end position="642"/>
    </location>
</feature>
<feature type="transmembrane region" description="Helical" evidence="1">
    <location>
        <begin position="579"/>
        <end position="595"/>
    </location>
</feature>
<name>A0ABW4YRA5_9BACL</name>
<dbReference type="EMBL" id="JBHUHO010000048">
    <property type="protein sequence ID" value="MFD2117959.1"/>
    <property type="molecule type" value="Genomic_DNA"/>
</dbReference>
<evidence type="ECO:0000259" key="3">
    <source>
        <dbReference type="Pfam" id="PF13231"/>
    </source>
</evidence>
<feature type="transmembrane region" description="Helical" evidence="1">
    <location>
        <begin position="1197"/>
        <end position="1214"/>
    </location>
</feature>
<keyword evidence="5" id="KW-0328">Glycosyltransferase</keyword>
<comment type="caution">
    <text evidence="5">The sequence shown here is derived from an EMBL/GenBank/DDBJ whole genome shotgun (WGS) entry which is preliminary data.</text>
</comment>
<dbReference type="PANTHER" id="PTHR10050">
    <property type="entry name" value="DOLICHYL-PHOSPHATE-MANNOSE--PROTEIN MANNOSYLTRANSFERASE"/>
    <property type="match status" value="1"/>
</dbReference>
<dbReference type="EC" id="2.4.-.-" evidence="5"/>
<feature type="signal peptide" evidence="2">
    <location>
        <begin position="1"/>
        <end position="32"/>
    </location>
</feature>
<evidence type="ECO:0000313" key="6">
    <source>
        <dbReference type="Proteomes" id="UP001597362"/>
    </source>
</evidence>
<feature type="transmembrane region" description="Helical" evidence="1">
    <location>
        <begin position="929"/>
        <end position="950"/>
    </location>
</feature>
<feature type="transmembrane region" description="Helical" evidence="1">
    <location>
        <begin position="385"/>
        <end position="404"/>
    </location>
</feature>
<keyword evidence="1" id="KW-0812">Transmembrane</keyword>
<feature type="transmembrane region" description="Helical" evidence="1">
    <location>
        <begin position="541"/>
        <end position="559"/>
    </location>
</feature>
<feature type="transmembrane region" description="Helical" evidence="1">
    <location>
        <begin position="436"/>
        <end position="458"/>
    </location>
</feature>
<dbReference type="InterPro" id="IPR027005">
    <property type="entry name" value="PMT-like"/>
</dbReference>
<feature type="transmembrane region" description="Helical" evidence="1">
    <location>
        <begin position="410"/>
        <end position="429"/>
    </location>
</feature>
<keyword evidence="6" id="KW-1185">Reference proteome</keyword>
<keyword evidence="1" id="KW-0472">Membrane</keyword>
<feature type="transmembrane region" description="Helical" evidence="1">
    <location>
        <begin position="1102"/>
        <end position="1125"/>
    </location>
</feature>
<protein>
    <submittedName>
        <fullName evidence="5">Glycosyltransferase family 39 protein</fullName>
        <ecNumber evidence="5">2.4.-.-</ecNumber>
    </submittedName>
</protein>
<feature type="transmembrane region" description="Helical" evidence="1">
    <location>
        <begin position="1244"/>
        <end position="1265"/>
    </location>
</feature>
<proteinExistence type="predicted"/>
<evidence type="ECO:0000256" key="2">
    <source>
        <dbReference type="SAM" id="SignalP"/>
    </source>
</evidence>
<dbReference type="SUPFAM" id="SSF49785">
    <property type="entry name" value="Galactose-binding domain-like"/>
    <property type="match status" value="2"/>
</dbReference>
<feature type="domain" description="Protein O-mannosyl-transferase C-terminal four TM" evidence="4">
    <location>
        <begin position="1138"/>
        <end position="1314"/>
    </location>
</feature>
<dbReference type="Proteomes" id="UP001597362">
    <property type="component" value="Unassembled WGS sequence"/>
</dbReference>
<feature type="transmembrane region" description="Helical" evidence="1">
    <location>
        <begin position="654"/>
        <end position="674"/>
    </location>
</feature>
<dbReference type="Gene3D" id="2.60.120.260">
    <property type="entry name" value="Galactose-binding domain-like"/>
    <property type="match status" value="2"/>
</dbReference>
<dbReference type="RefSeq" id="WP_377775414.1">
    <property type="nucleotide sequence ID" value="NZ_JBHUHO010000048.1"/>
</dbReference>
<evidence type="ECO:0000259" key="4">
    <source>
        <dbReference type="Pfam" id="PF16192"/>
    </source>
</evidence>
<dbReference type="Pfam" id="PF13231">
    <property type="entry name" value="PMT_2"/>
    <property type="match status" value="1"/>
</dbReference>
<feature type="transmembrane region" description="Helical" evidence="1">
    <location>
        <begin position="721"/>
        <end position="741"/>
    </location>
</feature>
<keyword evidence="5" id="KW-0808">Transferase</keyword>
<feature type="transmembrane region" description="Helical" evidence="1">
    <location>
        <begin position="980"/>
        <end position="998"/>
    </location>
</feature>
<organism evidence="5 6">
    <name type="scientific">Paenibacillus yanchengensis</name>
    <dbReference type="NCBI Taxonomy" id="2035833"/>
    <lineage>
        <taxon>Bacteria</taxon>
        <taxon>Bacillati</taxon>
        <taxon>Bacillota</taxon>
        <taxon>Bacilli</taxon>
        <taxon>Bacillales</taxon>
        <taxon>Paenibacillaceae</taxon>
        <taxon>Paenibacillus</taxon>
    </lineage>
</organism>
<feature type="transmembrane region" description="Helical" evidence="1">
    <location>
        <begin position="272"/>
        <end position="296"/>
    </location>
</feature>
<evidence type="ECO:0000313" key="5">
    <source>
        <dbReference type="EMBL" id="MFD2117959.1"/>
    </source>
</evidence>
<feature type="transmembrane region" description="Helical" evidence="1">
    <location>
        <begin position="1277"/>
        <end position="1294"/>
    </location>
</feature>
<feature type="chain" id="PRO_5047109062" evidence="2">
    <location>
        <begin position="33"/>
        <end position="1316"/>
    </location>
</feature>
<dbReference type="InterPro" id="IPR008979">
    <property type="entry name" value="Galactose-bd-like_sf"/>
</dbReference>
<feature type="transmembrane region" description="Helical" evidence="1">
    <location>
        <begin position="1033"/>
        <end position="1051"/>
    </location>
</feature>
<feature type="transmembrane region" description="Helical" evidence="1">
    <location>
        <begin position="1010"/>
        <end position="1027"/>
    </location>
</feature>
<feature type="transmembrane region" description="Helical" evidence="1">
    <location>
        <begin position="1221"/>
        <end position="1238"/>
    </location>
</feature>
<evidence type="ECO:0000256" key="1">
    <source>
        <dbReference type="SAM" id="Phobius"/>
    </source>
</evidence>
<dbReference type="InterPro" id="IPR032421">
    <property type="entry name" value="PMT_4TMC"/>
</dbReference>
<feature type="transmembrane region" description="Helical" evidence="1">
    <location>
        <begin position="511"/>
        <end position="529"/>
    </location>
</feature>
<feature type="domain" description="Glycosyltransferase RgtA/B/C/D-like" evidence="3">
    <location>
        <begin position="909"/>
        <end position="1048"/>
    </location>
</feature>
<gene>
    <name evidence="5" type="ORF">ACFSJH_19695</name>
</gene>
<reference evidence="6" key="1">
    <citation type="journal article" date="2019" name="Int. J. Syst. Evol. Microbiol.">
        <title>The Global Catalogue of Microorganisms (GCM) 10K type strain sequencing project: providing services to taxonomists for standard genome sequencing and annotation.</title>
        <authorList>
            <consortium name="The Broad Institute Genomics Platform"/>
            <consortium name="The Broad Institute Genome Sequencing Center for Infectious Disease"/>
            <person name="Wu L."/>
            <person name="Ma J."/>
        </authorList>
    </citation>
    <scope>NUCLEOTIDE SEQUENCE [LARGE SCALE GENOMIC DNA]</scope>
    <source>
        <strain evidence="6">GH52</strain>
    </source>
</reference>
<feature type="transmembrane region" description="Helical" evidence="1">
    <location>
        <begin position="470"/>
        <end position="490"/>
    </location>
</feature>
<keyword evidence="1" id="KW-1133">Transmembrane helix</keyword>
<dbReference type="InterPro" id="IPR038731">
    <property type="entry name" value="RgtA/B/C-like"/>
</dbReference>
<feature type="transmembrane region" description="Helical" evidence="1">
    <location>
        <begin position="357"/>
        <end position="378"/>
    </location>
</feature>
<dbReference type="Pfam" id="PF16192">
    <property type="entry name" value="PMT_4TMC"/>
    <property type="match status" value="1"/>
</dbReference>
<dbReference type="GO" id="GO:0016757">
    <property type="term" value="F:glycosyltransferase activity"/>
    <property type="evidence" value="ECO:0007669"/>
    <property type="project" value="UniProtKB-KW"/>
</dbReference>
<feature type="transmembrane region" description="Helical" evidence="1">
    <location>
        <begin position="957"/>
        <end position="974"/>
    </location>
</feature>
<sequence length="1316" mass="149797">MRNKDVGAKWWTSLIFIMIASLFIFLPNTAYASNTENSDTNASNDETAASIAVQNNSFEEGETGWQRVDWLQDGESTTFQIDAAQAVTGNASLFIHNVADNHARYVQTISVEENKLYRIRAQIKAEGFKVGQAGAHIQIEGVAAYYPDVHDTFGQWQMVDMYVQTAKDQQQMTIGLSAGGYSSNNAGKAWFDDVAVEQVTIVPDGYSVYQALAAETNTASDSEQQPVHISLWSILLFAALFAFLMYGFVVLKFRMEGQQLLSEQSLTSKQTLLHIPYVVWSLVFVGLILRVIVTIFQPGYANDIGLFQHWAKLASELGLPGLYATDNFIDYPPGYIYVLYVLGKLHQWLQISYADPFSILLFKLPIILADALTALVIFRIANLKLHTTYASLLAIIYLFNPLVITNSAAWGQIDAIYALILVLSIQAMIQHKTVALSILFAIAALIKPQTFIFTPVLLLYLTHRKDIKQWLISAVVGFTTFLIPTLPFFLGHGGIPALIKLYSSTLSSYPYASLNAYNIYTLFGANWLSNDVTFLGSKLSTWGTLGIFTAVIIALYYALAPATQTADKRFIDASHIKRSFFIAMVLIAVVFLFVTKMHERYMFPFLLLTIFAYIESQDRRLLHIFFGFTITNYVNVSIVLAYSKFTAQVPTEGIAIIGSLVNLVLFGYMLYVGYDLYIRGNVKKWELSREQAEQDRQLLTTIKDDTTEQVKAKRRIGRKDIIIMTVITVVYATVAFINLGATKGPVTVWQPKSSGQSFYIDLGDIKEIDRITSFGGVGTGAYQLAFSNNGTDWSYEMEVEQDHVAVFAWNTQKIQLTAQYVKVTTQKAGFSMHELGVYEADSTTPLPIAAIYDEQAVDARRGNVAQLFDEQQLMIRDHQFKFGSYFDEIYHARTAYEHLEGIKAYESTHPPLGKIIIALGIKLFGLNPFGWRVAGTVIGILMLPIMYIFALRLFRKTPFATIATALFAVDFMHFSQTRIATIDVYGVFFIMLMFYFMHRYFMMNFYRDRFVKTLIPLGLAGLMFGLGFASKWIAAYGGAGLAVMLAISLFARYKEYRAAKRVLKSGINRAEGFKEGMDHFNGSIFEKRELTRVIEKFPKYTIYTLLICLVFYVVVPLAIYMMSYIPVLNAMDSGYTVKAFIDYQKNMFNYHSNLVSTHAFSSSWWEWPFMKRPVWYYSDKYVVEGMKSTIVALGNPIIWWTGLFAVIATIWFSIKRRDKWMYTVWIAYLSQYIPWMLVTRETFLYHYFAMVPFMILSIVYMFTLIEERYPKWKKVKYMYTAGAAILFILFYPALSGLTVPDWYINVLLRWFPSWVF</sequence>
<feature type="transmembrane region" description="Helical" evidence="1">
    <location>
        <begin position="229"/>
        <end position="251"/>
    </location>
</feature>